<evidence type="ECO:0000313" key="3">
    <source>
        <dbReference type="Proteomes" id="UP000183487"/>
    </source>
</evidence>
<name>A0A1H1I5T7_9BURK</name>
<dbReference type="PANTHER" id="PTHR38097">
    <property type="match status" value="1"/>
</dbReference>
<organism evidence="2 3">
    <name type="scientific">Paraburkholderia fungorum</name>
    <dbReference type="NCBI Taxonomy" id="134537"/>
    <lineage>
        <taxon>Bacteria</taxon>
        <taxon>Pseudomonadati</taxon>
        <taxon>Pseudomonadota</taxon>
        <taxon>Betaproteobacteria</taxon>
        <taxon>Burkholderiales</taxon>
        <taxon>Burkholderiaceae</taxon>
        <taxon>Paraburkholderia</taxon>
    </lineage>
</organism>
<dbReference type="PANTHER" id="PTHR38097:SF2">
    <property type="entry name" value="DNA-BINDING PROTEIN STPA"/>
    <property type="match status" value="1"/>
</dbReference>
<protein>
    <submittedName>
        <fullName evidence="2">DNA-binding protein H-NS</fullName>
    </submittedName>
</protein>
<dbReference type="AlphaFoldDB" id="A0A1H1I5T7"/>
<proteinExistence type="predicted"/>
<reference evidence="3" key="1">
    <citation type="submission" date="2016-10" db="EMBL/GenBank/DDBJ databases">
        <authorList>
            <person name="Varghese N."/>
            <person name="Submissions S."/>
        </authorList>
    </citation>
    <scope>NUCLEOTIDE SEQUENCE [LARGE SCALE GENOMIC DNA]</scope>
    <source>
        <strain evidence="3">GAS106B</strain>
    </source>
</reference>
<evidence type="ECO:0000256" key="1">
    <source>
        <dbReference type="SAM" id="MobiDB-lite"/>
    </source>
</evidence>
<dbReference type="SUPFAM" id="SSF81273">
    <property type="entry name" value="H-NS histone-like proteins"/>
    <property type="match status" value="1"/>
</dbReference>
<evidence type="ECO:0000313" key="2">
    <source>
        <dbReference type="EMBL" id="SDR32716.1"/>
    </source>
</evidence>
<dbReference type="GO" id="GO:0003677">
    <property type="term" value="F:DNA binding"/>
    <property type="evidence" value="ECO:0007669"/>
    <property type="project" value="UniProtKB-KW"/>
</dbReference>
<gene>
    <name evidence="2" type="ORF">SAMN05443245_4667</name>
</gene>
<dbReference type="Gene3D" id="3.30.160.510">
    <property type="entry name" value="Histone-like nucleoid-structuring protein H-NS"/>
    <property type="match status" value="1"/>
</dbReference>
<dbReference type="Proteomes" id="UP000183487">
    <property type="component" value="Unassembled WGS sequence"/>
</dbReference>
<feature type="compositionally biased region" description="Basic and acidic residues" evidence="1">
    <location>
        <begin position="54"/>
        <end position="79"/>
    </location>
</feature>
<accession>A0A1H1I5T7</accession>
<keyword evidence="2" id="KW-0238">DNA-binding</keyword>
<dbReference type="GO" id="GO:0009295">
    <property type="term" value="C:nucleoid"/>
    <property type="evidence" value="ECO:0007669"/>
    <property type="project" value="UniProtKB-SubCell"/>
</dbReference>
<keyword evidence="3" id="KW-1185">Reference proteome</keyword>
<feature type="region of interest" description="Disordered" evidence="1">
    <location>
        <begin position="54"/>
        <end position="92"/>
    </location>
</feature>
<sequence>MATTLEAIQEKLTQLRAESAELSARRSDAVLNTISQLMGKYGLTTADIDSYKKAELERRTGPQSADKSETLDVKFRDPETGATWNGRGRPPALLPSVEDPAAYLFALADSPVVRPSTGQAKGATRKDTSLRVVQAVRAAQKKASAK</sequence>
<dbReference type="EMBL" id="FNKP01000002">
    <property type="protein sequence ID" value="SDR32716.1"/>
    <property type="molecule type" value="Genomic_DNA"/>
</dbReference>
<dbReference type="OrthoDB" id="5297879at2"/>